<evidence type="ECO:0000259" key="6">
    <source>
        <dbReference type="Pfam" id="PF14815"/>
    </source>
</evidence>
<name>A0A9D7FAD6_9RHOO</name>
<dbReference type="Proteomes" id="UP000886602">
    <property type="component" value="Unassembled WGS sequence"/>
</dbReference>
<dbReference type="GO" id="GO:0006284">
    <property type="term" value="P:base-excision repair"/>
    <property type="evidence" value="ECO:0007669"/>
    <property type="project" value="UniProtKB-UniRule"/>
</dbReference>
<keyword evidence="5" id="KW-0326">Glycosidase</keyword>
<dbReference type="Gene3D" id="3.90.79.10">
    <property type="entry name" value="Nucleoside Triphosphate Pyrophosphohydrolase"/>
    <property type="match status" value="1"/>
</dbReference>
<dbReference type="EMBL" id="JADJNC010000062">
    <property type="protein sequence ID" value="MBK7425124.1"/>
    <property type="molecule type" value="Genomic_DNA"/>
</dbReference>
<keyword evidence="3" id="KW-0378">Hydrolase</keyword>
<feature type="domain" description="Adenine DNA glycosylase C-terminal" evidence="6">
    <location>
        <begin position="12"/>
        <end position="102"/>
    </location>
</feature>
<keyword evidence="1" id="KW-0479">Metal-binding</keyword>
<evidence type="ECO:0000256" key="2">
    <source>
        <dbReference type="ARBA" id="ARBA00022763"/>
    </source>
</evidence>
<gene>
    <name evidence="7" type="ORF">IPJ48_19765</name>
</gene>
<comment type="cofactor">
    <cofactor evidence="5">
        <name>[4Fe-4S] cluster</name>
        <dbReference type="ChEBI" id="CHEBI:49883"/>
    </cofactor>
    <text evidence="5">Binds 1 [4Fe-4S] cluster.</text>
</comment>
<dbReference type="AlphaFoldDB" id="A0A9D7FAD6"/>
<comment type="caution">
    <text evidence="7">The sequence shown here is derived from an EMBL/GenBank/DDBJ whole genome shotgun (WGS) entry which is preliminary data.</text>
</comment>
<dbReference type="InterPro" id="IPR015797">
    <property type="entry name" value="NUDIX_hydrolase-like_dom_sf"/>
</dbReference>
<evidence type="ECO:0000256" key="3">
    <source>
        <dbReference type="ARBA" id="ARBA00022801"/>
    </source>
</evidence>
<evidence type="ECO:0000256" key="5">
    <source>
        <dbReference type="RuleBase" id="RU365096"/>
    </source>
</evidence>
<comment type="catalytic activity">
    <reaction evidence="5">
        <text>Hydrolyzes free adenine bases from 7,8-dihydro-8-oxoguanine:adenine mismatched double-stranded DNA, leaving an apurinic site.</text>
        <dbReference type="EC" id="3.2.2.31"/>
    </reaction>
</comment>
<evidence type="ECO:0000313" key="8">
    <source>
        <dbReference type="Proteomes" id="UP000886602"/>
    </source>
</evidence>
<keyword evidence="5" id="KW-0408">Iron</keyword>
<accession>A0A9D7FAD6</accession>
<dbReference type="GO" id="GO:0046872">
    <property type="term" value="F:metal ion binding"/>
    <property type="evidence" value="ECO:0007669"/>
    <property type="project" value="UniProtKB-UniRule"/>
</dbReference>
<dbReference type="Pfam" id="PF14815">
    <property type="entry name" value="NUDIX_4"/>
    <property type="match status" value="1"/>
</dbReference>
<dbReference type="CDD" id="cd03431">
    <property type="entry name" value="NUDIX_DNA_Glycosylase_C-MutY"/>
    <property type="match status" value="1"/>
</dbReference>
<proteinExistence type="inferred from homology"/>
<evidence type="ECO:0000313" key="7">
    <source>
        <dbReference type="EMBL" id="MBK7425124.1"/>
    </source>
</evidence>
<dbReference type="GO" id="GO:0000701">
    <property type="term" value="F:purine-specific mismatch base pair DNA N-glycosylase activity"/>
    <property type="evidence" value="ECO:0007669"/>
    <property type="project" value="UniProtKB-EC"/>
</dbReference>
<sequence>MPVLISAVTSMPAGIWGGLITLPEGGMAEAREFARRHGFRLLGMQALPGLKHSFSHFRLNIQPLLCTVEVKACRVTEAGWQWLEYDEIETAALPTPIRRLLRGMLQKAG</sequence>
<reference evidence="7" key="1">
    <citation type="submission" date="2020-10" db="EMBL/GenBank/DDBJ databases">
        <title>Connecting structure to function with the recovery of over 1000 high-quality activated sludge metagenome-assembled genomes encoding full-length rRNA genes using long-read sequencing.</title>
        <authorList>
            <person name="Singleton C.M."/>
            <person name="Petriglieri F."/>
            <person name="Kristensen J.M."/>
            <person name="Kirkegaard R.H."/>
            <person name="Michaelsen T.Y."/>
            <person name="Andersen M.H."/>
            <person name="Karst S.M."/>
            <person name="Dueholm M.S."/>
            <person name="Nielsen P.H."/>
            <person name="Albertsen M."/>
        </authorList>
    </citation>
    <scope>NUCLEOTIDE SEQUENCE</scope>
    <source>
        <strain evidence="7">EsbW_18-Q3-R4-48_MAXAC.044</strain>
    </source>
</reference>
<dbReference type="SUPFAM" id="SSF55811">
    <property type="entry name" value="Nudix"/>
    <property type="match status" value="1"/>
</dbReference>
<comment type="function">
    <text evidence="5">Adenine glycosylase active on G-A mispairs.</text>
</comment>
<dbReference type="InterPro" id="IPR029119">
    <property type="entry name" value="MutY_C"/>
</dbReference>
<protein>
    <recommendedName>
        <fullName evidence="5">Adenine DNA glycosylase</fullName>
        <ecNumber evidence="5">3.2.2.31</ecNumber>
    </recommendedName>
</protein>
<evidence type="ECO:0000256" key="4">
    <source>
        <dbReference type="ARBA" id="ARBA00023204"/>
    </source>
</evidence>
<keyword evidence="4" id="KW-0234">DNA repair</keyword>
<keyword evidence="2 5" id="KW-0227">DNA damage</keyword>
<organism evidence="7 8">
    <name type="scientific">Candidatus Propionivibrio dominans</name>
    <dbReference type="NCBI Taxonomy" id="2954373"/>
    <lineage>
        <taxon>Bacteria</taxon>
        <taxon>Pseudomonadati</taxon>
        <taxon>Pseudomonadota</taxon>
        <taxon>Betaproteobacteria</taxon>
        <taxon>Rhodocyclales</taxon>
        <taxon>Rhodocyclaceae</taxon>
        <taxon>Propionivibrio</taxon>
    </lineage>
</organism>
<dbReference type="GO" id="GO:0051539">
    <property type="term" value="F:4 iron, 4 sulfur cluster binding"/>
    <property type="evidence" value="ECO:0007669"/>
    <property type="project" value="UniProtKB-UniRule"/>
</dbReference>
<evidence type="ECO:0000256" key="1">
    <source>
        <dbReference type="ARBA" id="ARBA00022723"/>
    </source>
</evidence>
<comment type="similarity">
    <text evidence="5">Belongs to the Nth/MutY family.</text>
</comment>
<dbReference type="EC" id="3.2.2.31" evidence="5"/>